<sequence length="74" mass="8904">MMSRTFETDEDEMIYHLELHRDTISWLCEQLDRKGIKNRRTRGNSAEGDILLIKPEDAEIVRQMIRELHKTFNE</sequence>
<dbReference type="AlphaFoldDB" id="A0A3L8CMV0"/>
<reference evidence="3 4" key="1">
    <citation type="journal article" date="2018" name="Front. Microbiol.">
        <title>Discovery of Phloeophagus Beetles as a Source of Pseudomonas Strains That Produce Potentially New Bioactive Substances and Description of Pseudomonas bohemica sp. nov.</title>
        <authorList>
            <person name="Saati-Santamaria Z."/>
            <person name="Lopez-Mondejar R."/>
            <person name="Jimenez-Gomez A."/>
            <person name="Diez-Mendez A."/>
            <person name="Vetrovsky T."/>
            <person name="Igual J.M."/>
            <person name="Velazquez E."/>
            <person name="Kolarik M."/>
            <person name="Rivas R."/>
            <person name="Garcia-Fraile P."/>
        </authorList>
    </citation>
    <scope>NUCLEOTIDE SEQUENCE [LARGE SCALE GENOMIC DNA]</scope>
    <source>
        <strain evidence="2 4">A2-NA12</strain>
        <strain evidence="1 3">A2-NA13</strain>
    </source>
</reference>
<dbReference type="Proteomes" id="UP000282140">
    <property type="component" value="Unassembled WGS sequence"/>
</dbReference>
<dbReference type="EMBL" id="PEGA01000006">
    <property type="protein sequence ID" value="RLU11991.1"/>
    <property type="molecule type" value="Genomic_DNA"/>
</dbReference>
<organism evidence="1 3">
    <name type="scientific">Pseudomonas prosekii</name>
    <dbReference type="NCBI Taxonomy" id="1148509"/>
    <lineage>
        <taxon>Bacteria</taxon>
        <taxon>Pseudomonadati</taxon>
        <taxon>Pseudomonadota</taxon>
        <taxon>Gammaproteobacteria</taxon>
        <taxon>Pseudomonadales</taxon>
        <taxon>Pseudomonadaceae</taxon>
        <taxon>Pseudomonas</taxon>
    </lineage>
</organism>
<evidence type="ECO:0000313" key="2">
    <source>
        <dbReference type="EMBL" id="RLU11991.1"/>
    </source>
</evidence>
<dbReference type="EMBL" id="PEGB01000005">
    <property type="protein sequence ID" value="RLU09094.1"/>
    <property type="molecule type" value="Genomic_DNA"/>
</dbReference>
<gene>
    <name evidence="2" type="ORF">CS076_07790</name>
    <name evidence="1" type="ORF">CS078_13140</name>
</gene>
<accession>A0A3L8CMV0</accession>
<evidence type="ECO:0000313" key="4">
    <source>
        <dbReference type="Proteomes" id="UP000282672"/>
    </source>
</evidence>
<dbReference type="Proteomes" id="UP000282672">
    <property type="component" value="Unassembled WGS sequence"/>
</dbReference>
<keyword evidence="3" id="KW-1185">Reference proteome</keyword>
<evidence type="ECO:0000313" key="3">
    <source>
        <dbReference type="Proteomes" id="UP000282140"/>
    </source>
</evidence>
<protein>
    <submittedName>
        <fullName evidence="1">Uncharacterized protein</fullName>
    </submittedName>
</protein>
<name>A0A3L8CMV0_9PSED</name>
<evidence type="ECO:0000313" key="1">
    <source>
        <dbReference type="EMBL" id="RLU09094.1"/>
    </source>
</evidence>
<comment type="caution">
    <text evidence="1">The sequence shown here is derived from an EMBL/GenBank/DDBJ whole genome shotgun (WGS) entry which is preliminary data.</text>
</comment>
<proteinExistence type="predicted"/>